<keyword evidence="13" id="KW-0732">Signal</keyword>
<feature type="transmembrane region" description="Helical" evidence="12">
    <location>
        <begin position="585"/>
        <end position="605"/>
    </location>
</feature>
<reference evidence="17 18" key="1">
    <citation type="submission" date="2024-03" db="EMBL/GenBank/DDBJ databases">
        <title>Actinomycetospora sp. OC33-EN07, a novel actinomycete isolated from wild orchid (Aerides multiflora).</title>
        <authorList>
            <person name="Suriyachadkun C."/>
        </authorList>
    </citation>
    <scope>NUCLEOTIDE SEQUENCE [LARGE SCALE GENOMIC DNA]</scope>
    <source>
        <strain evidence="17 18">OC33-EN07</strain>
    </source>
</reference>
<dbReference type="EMBL" id="JBBEGM010000008">
    <property type="protein sequence ID" value="MEJ2863347.1"/>
    <property type="molecule type" value="Genomic_DNA"/>
</dbReference>
<dbReference type="Pfam" id="PF14896">
    <property type="entry name" value="Arabino_trans_C"/>
    <property type="match status" value="1"/>
</dbReference>
<evidence type="ECO:0000256" key="9">
    <source>
        <dbReference type="ARBA" id="ARBA00023136"/>
    </source>
</evidence>
<keyword evidence="6" id="KW-0808">Transferase</keyword>
<evidence type="ECO:0000259" key="15">
    <source>
        <dbReference type="Pfam" id="PF14896"/>
    </source>
</evidence>
<keyword evidence="10" id="KW-0961">Cell wall biogenesis/degradation</keyword>
<evidence type="ECO:0000256" key="5">
    <source>
        <dbReference type="ARBA" id="ARBA00022676"/>
    </source>
</evidence>
<keyword evidence="9 12" id="KW-0472">Membrane</keyword>
<dbReference type="InterPro" id="IPR007680">
    <property type="entry name" value="Arabino_trans_central"/>
</dbReference>
<dbReference type="Proteomes" id="UP001369736">
    <property type="component" value="Unassembled WGS sequence"/>
</dbReference>
<dbReference type="InterPro" id="IPR027451">
    <property type="entry name" value="EmbABC_dom1"/>
</dbReference>
<evidence type="ECO:0000256" key="2">
    <source>
        <dbReference type="ARBA" id="ARBA00004651"/>
    </source>
</evidence>
<comment type="subcellular location">
    <subcellularLocation>
        <location evidence="2">Cell membrane</location>
        <topology evidence="2">Multi-pass membrane protein</topology>
    </subcellularLocation>
</comment>
<dbReference type="RefSeq" id="WP_337704710.1">
    <property type="nucleotide sequence ID" value="NZ_JBBEGM010000008.1"/>
</dbReference>
<feature type="transmembrane region" description="Helical" evidence="12">
    <location>
        <begin position="184"/>
        <end position="203"/>
    </location>
</feature>
<feature type="transmembrane region" description="Helical" evidence="12">
    <location>
        <begin position="493"/>
        <end position="511"/>
    </location>
</feature>
<keyword evidence="4" id="KW-1003">Cell membrane</keyword>
<dbReference type="Pfam" id="PF17689">
    <property type="entry name" value="Arabino_trans_N"/>
    <property type="match status" value="1"/>
</dbReference>
<evidence type="ECO:0000256" key="11">
    <source>
        <dbReference type="SAM" id="MobiDB-lite"/>
    </source>
</evidence>
<dbReference type="Pfam" id="PF04602">
    <property type="entry name" value="Arabinose_trans"/>
    <property type="match status" value="1"/>
</dbReference>
<feature type="transmembrane region" description="Helical" evidence="12">
    <location>
        <begin position="635"/>
        <end position="653"/>
    </location>
</feature>
<dbReference type="InterPro" id="IPR032731">
    <property type="entry name" value="Arabino_trans_C"/>
</dbReference>
<evidence type="ECO:0000256" key="8">
    <source>
        <dbReference type="ARBA" id="ARBA00022989"/>
    </source>
</evidence>
<accession>A0ABU8M9L5</accession>
<evidence type="ECO:0000313" key="18">
    <source>
        <dbReference type="Proteomes" id="UP001369736"/>
    </source>
</evidence>
<keyword evidence="8 12" id="KW-1133">Transmembrane helix</keyword>
<evidence type="ECO:0000256" key="3">
    <source>
        <dbReference type="ARBA" id="ARBA00008195"/>
    </source>
</evidence>
<dbReference type="InterPro" id="IPR040920">
    <property type="entry name" value="Arabino_trans_N"/>
</dbReference>
<feature type="transmembrane region" description="Helical" evidence="12">
    <location>
        <begin position="523"/>
        <end position="539"/>
    </location>
</feature>
<keyword evidence="5" id="KW-0328">Glycosyltransferase</keyword>
<gene>
    <name evidence="17" type="ORF">WCD58_19420</name>
</gene>
<evidence type="ECO:0000259" key="14">
    <source>
        <dbReference type="Pfam" id="PF04602"/>
    </source>
</evidence>
<evidence type="ECO:0000313" key="17">
    <source>
        <dbReference type="EMBL" id="MEJ2863347.1"/>
    </source>
</evidence>
<evidence type="ECO:0000256" key="7">
    <source>
        <dbReference type="ARBA" id="ARBA00022692"/>
    </source>
</evidence>
<feature type="transmembrane region" description="Helical" evidence="12">
    <location>
        <begin position="330"/>
        <end position="349"/>
    </location>
</feature>
<comment type="similarity">
    <text evidence="3">Belongs to the emb family.</text>
</comment>
<keyword evidence="7 12" id="KW-0812">Transmembrane</keyword>
<feature type="transmembrane region" description="Helical" evidence="12">
    <location>
        <begin position="665"/>
        <end position="690"/>
    </location>
</feature>
<name>A0ABU8M9L5_9PSEU</name>
<feature type="domain" description="Arabinosyltransferase C-terminal" evidence="15">
    <location>
        <begin position="792"/>
        <end position="1017"/>
    </location>
</feature>
<evidence type="ECO:0000256" key="6">
    <source>
        <dbReference type="ARBA" id="ARBA00022679"/>
    </source>
</evidence>
<evidence type="ECO:0000256" key="4">
    <source>
        <dbReference type="ARBA" id="ARBA00022475"/>
    </source>
</evidence>
<feature type="transmembrane region" description="Helical" evidence="12">
    <location>
        <begin position="381"/>
        <end position="407"/>
    </location>
</feature>
<evidence type="ECO:0000256" key="12">
    <source>
        <dbReference type="SAM" id="Phobius"/>
    </source>
</evidence>
<evidence type="ECO:0000256" key="13">
    <source>
        <dbReference type="SAM" id="SignalP"/>
    </source>
</evidence>
<feature type="transmembrane region" description="Helical" evidence="12">
    <location>
        <begin position="551"/>
        <end position="573"/>
    </location>
</feature>
<comment type="function">
    <text evidence="1">Arabinosyl transferase responsible for the polymerization of arabinose into the arabinan of arabinogalactan.</text>
</comment>
<sequence>MIALLCAVLLPLLPVSVSQPEVSWPLDPADPRPTALQLTTQRPLALDVRADCRAARGAGGDGSGPALGARGDGLLLATLPPLSSAAGVGLQATVRGDRLTVVSRGVPLADVALPAGPCTIGIAGDLTGTAVTLDGRVVGRAGPESLPDVDALVSSVPPAAGGAGIGVRVTVDDQFSTSPTPVKTAVTVLLLLAVAVVLVALGARDRAARAARWDVEDRDRRWPRLRVADVVVPALLVLWTFIGPMTDDDGYYAAMAANVPYTGYVANYYQLYNQGFTPFTWMYYALSWWQGVFGFSPVAQRIPALLLGLLSWGLLRAYVARALPAGPGRLRAVALHTVLAIAFTGWWLAYDVGVRAEAVVATSVIASLLCLRVALERDRWFLVGLAVAVATLGATAAPTGFVALAPLLASLPAVWRRLGGFGLPRRVATVVALASPGALVGVWAFADGSLRDFTRAQQIFLGMQSQETWYSEIVRWTFLFEDGSAMGTYAKRYPVLLGVLALVCLLAFVAAARGRDLRLPPRLTAAGWTLLLAFALLWLTPSKWTHHFGTLATVGPAVVALAAVGIPVLLRELWPAEPGRPRPRLAVTLGAGLAVVVLAALAGHGKNAWPYSWMLSLPDAYEVPRVAFFSFDQPVWWLVGGLVLFGLAAVAVRRWAPSWRPQVPVIAVSLTAAAVLLVSTTYLVGGFVLATGRTIDGYSPWADSLRDPLARDCGAAPWIEVLDPATATALAPRPDLPAPPPGGAGGSAAFVPGGWFPSHPPPPTGSEAWGSFVPPPGGPGAAYGSDGTVGGFSTPWYAIPADRPGAAMTTSVSGRTGDGNTFRVEYARVVGGGVVPVGEQELGLTEEDGPVDSTTWRSVLLEGPDGPPPGATIMRLTATDTSVDRGGWLALTAPSVQRWTSLPDYSDPGEATAVSWQYAFLFPCQRKPVQALGINEPSTLALVWGQEPLAFRTADIWQTGRGGLFVQSLRDSEVTSLVTRLEVAPDATAGQVYRLAPLVPLIPAYAVDPRRVVVAGWSPAPNTTMSVPVEQP</sequence>
<keyword evidence="18" id="KW-1185">Reference proteome</keyword>
<feature type="chain" id="PRO_5046750224" evidence="13">
    <location>
        <begin position="21"/>
        <end position="1032"/>
    </location>
</feature>
<feature type="domain" description="Arabinosyltransferas concanavalin like" evidence="16">
    <location>
        <begin position="19"/>
        <end position="172"/>
    </location>
</feature>
<feature type="transmembrane region" description="Helical" evidence="12">
    <location>
        <begin position="305"/>
        <end position="324"/>
    </location>
</feature>
<feature type="compositionally biased region" description="Low complexity" evidence="11">
    <location>
        <begin position="747"/>
        <end position="757"/>
    </location>
</feature>
<feature type="region of interest" description="Disordered" evidence="11">
    <location>
        <begin position="730"/>
        <end position="786"/>
    </location>
</feature>
<evidence type="ECO:0000256" key="10">
    <source>
        <dbReference type="ARBA" id="ARBA00023316"/>
    </source>
</evidence>
<evidence type="ECO:0000256" key="1">
    <source>
        <dbReference type="ARBA" id="ARBA00003001"/>
    </source>
</evidence>
<proteinExistence type="inferred from homology"/>
<feature type="domain" description="Arabinofuranosyltransferase central" evidence="14">
    <location>
        <begin position="178"/>
        <end position="636"/>
    </location>
</feature>
<feature type="signal peptide" evidence="13">
    <location>
        <begin position="1"/>
        <end position="20"/>
    </location>
</feature>
<organism evidence="17 18">
    <name type="scientific">Actinomycetospora flava</name>
    <dbReference type="NCBI Taxonomy" id="3129232"/>
    <lineage>
        <taxon>Bacteria</taxon>
        <taxon>Bacillati</taxon>
        <taxon>Actinomycetota</taxon>
        <taxon>Actinomycetes</taxon>
        <taxon>Pseudonocardiales</taxon>
        <taxon>Pseudonocardiaceae</taxon>
        <taxon>Actinomycetospora</taxon>
    </lineage>
</organism>
<dbReference type="Gene3D" id="2.60.120.940">
    <property type="entry name" value="EmbC, C-terminal domain, subdomain 2"/>
    <property type="match status" value="1"/>
</dbReference>
<comment type="caution">
    <text evidence="17">The sequence shown here is derived from an EMBL/GenBank/DDBJ whole genome shotgun (WGS) entry which is preliminary data.</text>
</comment>
<dbReference type="InterPro" id="IPR042486">
    <property type="entry name" value="Arabino_trans_C_2"/>
</dbReference>
<dbReference type="Gene3D" id="2.60.120.610">
    <property type="entry name" value="arabinofuranosyltransferase like domain"/>
    <property type="match status" value="1"/>
</dbReference>
<feature type="transmembrane region" description="Helical" evidence="12">
    <location>
        <begin position="224"/>
        <end position="242"/>
    </location>
</feature>
<protein>
    <submittedName>
        <fullName evidence="17">Arabinosyltransferase domain-containing protein</fullName>
    </submittedName>
</protein>
<evidence type="ECO:0000259" key="16">
    <source>
        <dbReference type="Pfam" id="PF17689"/>
    </source>
</evidence>
<feature type="transmembrane region" description="Helical" evidence="12">
    <location>
        <begin position="356"/>
        <end position="375"/>
    </location>
</feature>